<gene>
    <name evidence="3" type="ORF">PH603_10250</name>
</gene>
<organism evidence="3 4">
    <name type="scientific">Gimibacter soli</name>
    <dbReference type="NCBI Taxonomy" id="3024400"/>
    <lineage>
        <taxon>Bacteria</taxon>
        <taxon>Pseudomonadati</taxon>
        <taxon>Pseudomonadota</taxon>
        <taxon>Alphaproteobacteria</taxon>
        <taxon>Kordiimonadales</taxon>
        <taxon>Temperatibacteraceae</taxon>
        <taxon>Gimibacter</taxon>
    </lineage>
</organism>
<dbReference type="AlphaFoldDB" id="A0AAF0BFV9"/>
<feature type="chain" id="PRO_5042232771" evidence="1">
    <location>
        <begin position="23"/>
        <end position="407"/>
    </location>
</feature>
<dbReference type="SUPFAM" id="SSF50630">
    <property type="entry name" value="Acid proteases"/>
    <property type="match status" value="1"/>
</dbReference>
<evidence type="ECO:0000256" key="1">
    <source>
        <dbReference type="SAM" id="SignalP"/>
    </source>
</evidence>
<evidence type="ECO:0000313" key="3">
    <source>
        <dbReference type="EMBL" id="WCL52918.1"/>
    </source>
</evidence>
<reference evidence="3" key="1">
    <citation type="submission" date="2023-01" db="EMBL/GenBank/DDBJ databases">
        <title>The genome sequence of Kordiimonadaceae bacterium 6D33.</title>
        <authorList>
            <person name="Liu Y."/>
        </authorList>
    </citation>
    <scope>NUCLEOTIDE SEQUENCE</scope>
    <source>
        <strain evidence="3">6D33</strain>
    </source>
</reference>
<dbReference type="Gene3D" id="2.40.70.10">
    <property type="entry name" value="Acid Proteases"/>
    <property type="match status" value="1"/>
</dbReference>
<proteinExistence type="predicted"/>
<sequence>MIFRQKSGLCAALILLSQAAPAADKSLKDILAAPPVIERKAPATSVPVKVRAGKLFVEAAANGQTRQFIFDTGSPTILTRRFADTLALTYVGQNTGVDANGAKVTMDIAVLDQLSIGDVEFRKVPVLVFDYSGLPLAPCIFDGGVIGSEIFPGSVWQIDAGKGRLSVAKDASALGIKQPLVRTRLYDFGYPHAPIVDYKAGNIADKALFDTGSTAEVSLFSGVYENPTVQAAILPGSMKAGRGSEGTSAGGTGAATDLARFELSRISLGSKAIQDLHGTTRSVPPTLLGAGLLQRYIVSLDYTKGEFILEKRAEAAPARKQAGYAVTLGADHASVTQLFHGSEAEAAGLKLGDQVIALQGQSLQVSSDTNRCEKANWLFDSFDAAAPTTITVLRDGAPITLQIPASN</sequence>
<evidence type="ECO:0000259" key="2">
    <source>
        <dbReference type="PROSITE" id="PS50106"/>
    </source>
</evidence>
<dbReference type="InterPro" id="IPR001478">
    <property type="entry name" value="PDZ"/>
</dbReference>
<keyword evidence="1" id="KW-0732">Signal</keyword>
<protein>
    <submittedName>
        <fullName evidence="3">Aspartyl protease family protein</fullName>
    </submittedName>
</protein>
<dbReference type="InterPro" id="IPR034122">
    <property type="entry name" value="Retropepsin-like_bacterial"/>
</dbReference>
<accession>A0AAF0BFV9</accession>
<feature type="domain" description="PDZ" evidence="2">
    <location>
        <begin position="306"/>
        <end position="364"/>
    </location>
</feature>
<keyword evidence="3" id="KW-0378">Hydrolase</keyword>
<dbReference type="Gene3D" id="2.30.42.10">
    <property type="match status" value="1"/>
</dbReference>
<dbReference type="KEGG" id="gso:PH603_10250"/>
<keyword evidence="3" id="KW-0645">Protease</keyword>
<dbReference type="InterPro" id="IPR021109">
    <property type="entry name" value="Peptidase_aspartic_dom_sf"/>
</dbReference>
<dbReference type="GO" id="GO:0006508">
    <property type="term" value="P:proteolysis"/>
    <property type="evidence" value="ECO:0007669"/>
    <property type="project" value="UniProtKB-KW"/>
</dbReference>
<dbReference type="PROSITE" id="PS50106">
    <property type="entry name" value="PDZ"/>
    <property type="match status" value="1"/>
</dbReference>
<dbReference type="CDD" id="cd05483">
    <property type="entry name" value="retropepsin_like_bacteria"/>
    <property type="match status" value="1"/>
</dbReference>
<dbReference type="Proteomes" id="UP001217500">
    <property type="component" value="Chromosome"/>
</dbReference>
<feature type="signal peptide" evidence="1">
    <location>
        <begin position="1"/>
        <end position="22"/>
    </location>
</feature>
<dbReference type="RefSeq" id="WP_289502422.1">
    <property type="nucleotide sequence ID" value="NZ_CP116805.1"/>
</dbReference>
<dbReference type="GO" id="GO:0008233">
    <property type="term" value="F:peptidase activity"/>
    <property type="evidence" value="ECO:0007669"/>
    <property type="project" value="UniProtKB-KW"/>
</dbReference>
<keyword evidence="4" id="KW-1185">Reference proteome</keyword>
<dbReference type="EMBL" id="CP116805">
    <property type="protein sequence ID" value="WCL52918.1"/>
    <property type="molecule type" value="Genomic_DNA"/>
</dbReference>
<dbReference type="InterPro" id="IPR036034">
    <property type="entry name" value="PDZ_sf"/>
</dbReference>
<dbReference type="SUPFAM" id="SSF50156">
    <property type="entry name" value="PDZ domain-like"/>
    <property type="match status" value="1"/>
</dbReference>
<dbReference type="Pfam" id="PF13650">
    <property type="entry name" value="Asp_protease_2"/>
    <property type="match status" value="1"/>
</dbReference>
<name>A0AAF0BFV9_9PROT</name>
<evidence type="ECO:0000313" key="4">
    <source>
        <dbReference type="Proteomes" id="UP001217500"/>
    </source>
</evidence>